<name>A0A5C6D3R1_9BACT</name>
<dbReference type="InterPro" id="IPR013424">
    <property type="entry name" value="Ice-binding_C"/>
</dbReference>
<feature type="domain" description="Ice-binding protein C-terminal" evidence="1">
    <location>
        <begin position="362"/>
        <end position="384"/>
    </location>
</feature>
<evidence type="ECO:0000313" key="2">
    <source>
        <dbReference type="EMBL" id="TWU30297.1"/>
    </source>
</evidence>
<protein>
    <recommendedName>
        <fullName evidence="1">Ice-binding protein C-terminal domain-containing protein</fullName>
    </recommendedName>
</protein>
<organism evidence="2 3">
    <name type="scientific">Bythopirellula polymerisocia</name>
    <dbReference type="NCBI Taxonomy" id="2528003"/>
    <lineage>
        <taxon>Bacteria</taxon>
        <taxon>Pseudomonadati</taxon>
        <taxon>Planctomycetota</taxon>
        <taxon>Planctomycetia</taxon>
        <taxon>Pirellulales</taxon>
        <taxon>Lacipirellulaceae</taxon>
        <taxon>Bythopirellula</taxon>
    </lineage>
</organism>
<dbReference type="Pfam" id="PF07589">
    <property type="entry name" value="PEP-CTERM"/>
    <property type="match status" value="1"/>
</dbReference>
<sequence length="387" mass="41325">MKTSLRCLKVKNSLGAPTRILKCWGLNSRLVAMTAVAALALTLTPSFANATVIGFLGNFDVINDTGQTAYGFEIELEGLHSSDITDVFGGPGRGFPTGRGFDPATSVERYGSPSISEYTNGTNFGTRVTYSALWDGTSWDYNTPSGNVVTPGDNCWSGGGIGYSADTSCDHFGVGTNGNPTQTTYSWLLESSPGVLTNANGVVQLPAPAWVVIPPAPGAPPAPPQVVAQVEAPDPPQGFEFGEALWVKVFTTELEDPTELEDLVGDNAHVQQAETETEWQLLQKEFNNPDSGKLESGYGVPVGPNAASILRRYEFYEFNGVYDPETHEAQFEFGFGDSHPGPNDVGMYLGSQNAAVNLGLIVPEPQTCVLLLFAFGLIGTVAKRQQR</sequence>
<dbReference type="RefSeq" id="WP_197530391.1">
    <property type="nucleotide sequence ID" value="NZ_SJPS01000001.1"/>
</dbReference>
<accession>A0A5C6D3R1</accession>
<comment type="caution">
    <text evidence="2">The sequence shown here is derived from an EMBL/GenBank/DDBJ whole genome shotgun (WGS) entry which is preliminary data.</text>
</comment>
<dbReference type="Proteomes" id="UP000318437">
    <property type="component" value="Unassembled WGS sequence"/>
</dbReference>
<evidence type="ECO:0000259" key="1">
    <source>
        <dbReference type="Pfam" id="PF07589"/>
    </source>
</evidence>
<evidence type="ECO:0000313" key="3">
    <source>
        <dbReference type="Proteomes" id="UP000318437"/>
    </source>
</evidence>
<proteinExistence type="predicted"/>
<reference evidence="2 3" key="1">
    <citation type="submission" date="2019-02" db="EMBL/GenBank/DDBJ databases">
        <title>Deep-cultivation of Planctomycetes and their phenomic and genomic characterization uncovers novel biology.</title>
        <authorList>
            <person name="Wiegand S."/>
            <person name="Jogler M."/>
            <person name="Boedeker C."/>
            <person name="Pinto D."/>
            <person name="Vollmers J."/>
            <person name="Rivas-Marin E."/>
            <person name="Kohn T."/>
            <person name="Peeters S.H."/>
            <person name="Heuer A."/>
            <person name="Rast P."/>
            <person name="Oberbeckmann S."/>
            <person name="Bunk B."/>
            <person name="Jeske O."/>
            <person name="Meyerdierks A."/>
            <person name="Storesund J.E."/>
            <person name="Kallscheuer N."/>
            <person name="Luecker S."/>
            <person name="Lage O.M."/>
            <person name="Pohl T."/>
            <person name="Merkel B.J."/>
            <person name="Hornburger P."/>
            <person name="Mueller R.-W."/>
            <person name="Bruemmer F."/>
            <person name="Labrenz M."/>
            <person name="Spormann A.M."/>
            <person name="Op Den Camp H."/>
            <person name="Overmann J."/>
            <person name="Amann R."/>
            <person name="Jetten M.S.M."/>
            <person name="Mascher T."/>
            <person name="Medema M.H."/>
            <person name="Devos D.P."/>
            <person name="Kaster A.-K."/>
            <person name="Ovreas L."/>
            <person name="Rohde M."/>
            <person name="Galperin M.Y."/>
            <person name="Jogler C."/>
        </authorList>
    </citation>
    <scope>NUCLEOTIDE SEQUENCE [LARGE SCALE GENOMIC DNA]</scope>
    <source>
        <strain evidence="2 3">Pla144</strain>
    </source>
</reference>
<dbReference type="AlphaFoldDB" id="A0A5C6D3R1"/>
<gene>
    <name evidence="2" type="ORF">Pla144_10830</name>
</gene>
<keyword evidence="3" id="KW-1185">Reference proteome</keyword>
<dbReference type="EMBL" id="SJPS01000001">
    <property type="protein sequence ID" value="TWU30297.1"/>
    <property type="molecule type" value="Genomic_DNA"/>
</dbReference>